<feature type="region of interest" description="Disordered" evidence="1">
    <location>
        <begin position="147"/>
        <end position="167"/>
    </location>
</feature>
<feature type="compositionally biased region" description="Basic and acidic residues" evidence="1">
    <location>
        <begin position="154"/>
        <end position="165"/>
    </location>
</feature>
<dbReference type="AlphaFoldDB" id="A0AA38MIE2"/>
<protein>
    <submittedName>
        <fullName evidence="2">Uncharacterized protein</fullName>
    </submittedName>
</protein>
<evidence type="ECO:0000256" key="1">
    <source>
        <dbReference type="SAM" id="MobiDB-lite"/>
    </source>
</evidence>
<reference evidence="2" key="1">
    <citation type="journal article" date="2023" name="G3 (Bethesda)">
        <title>Whole genome assemblies of Zophobas morio and Tenebrio molitor.</title>
        <authorList>
            <person name="Kaur S."/>
            <person name="Stinson S.A."/>
            <person name="diCenzo G.C."/>
        </authorList>
    </citation>
    <scope>NUCLEOTIDE SEQUENCE</scope>
    <source>
        <strain evidence="2">QUZm001</strain>
    </source>
</reference>
<feature type="region of interest" description="Disordered" evidence="1">
    <location>
        <begin position="94"/>
        <end position="119"/>
    </location>
</feature>
<dbReference type="Proteomes" id="UP001168821">
    <property type="component" value="Unassembled WGS sequence"/>
</dbReference>
<accession>A0AA38MIE2</accession>
<organism evidence="2 3">
    <name type="scientific">Zophobas morio</name>
    <dbReference type="NCBI Taxonomy" id="2755281"/>
    <lineage>
        <taxon>Eukaryota</taxon>
        <taxon>Metazoa</taxon>
        <taxon>Ecdysozoa</taxon>
        <taxon>Arthropoda</taxon>
        <taxon>Hexapoda</taxon>
        <taxon>Insecta</taxon>
        <taxon>Pterygota</taxon>
        <taxon>Neoptera</taxon>
        <taxon>Endopterygota</taxon>
        <taxon>Coleoptera</taxon>
        <taxon>Polyphaga</taxon>
        <taxon>Cucujiformia</taxon>
        <taxon>Tenebrionidae</taxon>
        <taxon>Zophobas</taxon>
    </lineage>
</organism>
<evidence type="ECO:0000313" key="2">
    <source>
        <dbReference type="EMBL" id="KAJ3657322.1"/>
    </source>
</evidence>
<name>A0AA38MIE2_9CUCU</name>
<sequence length="217" mass="23532">MILARLRDAPAEPIEFGKSADNDGGGGSLELVAATAAGCPRPVRAEKSQVYFLQYFGYLKLNIAFVGWHFGVRRADQYDSTLLPPHLRAPCPQLGSPAGTGLGRRDAPTPGAGGGRAATLQVGRNRSASHYLGSECLSVNRQRRFGRARASSGRRAESCPERTDKPSIILPKARPTNSDELEVQKLLKFSNWSLFKSCKQNSTLFEEAIIRVGTVFG</sequence>
<evidence type="ECO:0000313" key="3">
    <source>
        <dbReference type="Proteomes" id="UP001168821"/>
    </source>
</evidence>
<gene>
    <name evidence="2" type="ORF">Zmor_009134</name>
</gene>
<dbReference type="EMBL" id="JALNTZ010000003">
    <property type="protein sequence ID" value="KAJ3657322.1"/>
    <property type="molecule type" value="Genomic_DNA"/>
</dbReference>
<comment type="caution">
    <text evidence="2">The sequence shown here is derived from an EMBL/GenBank/DDBJ whole genome shotgun (WGS) entry which is preliminary data.</text>
</comment>
<proteinExistence type="predicted"/>
<keyword evidence="3" id="KW-1185">Reference proteome</keyword>